<dbReference type="Pfam" id="PF07849">
    <property type="entry name" value="DUF1641"/>
    <property type="match status" value="1"/>
</dbReference>
<sequence>MAQPTINVITTKAPDNHAPVSYDLERFVHALKTAGVLDFVTGLLEQRDSVLHLVINEINQPGVKMAVNNMEQLAAFIGTIPQETWHVVLMAAANGIKSMNDPKASTQNEGMGIFQLLGALKNPETARAVRVILGFLEGFGRAWSSSSKTTP</sequence>
<gene>
    <name evidence="1" type="ORF">BXT84_13495</name>
</gene>
<accession>A0ABN5H4L0</accession>
<organism evidence="1 2">
    <name type="scientific">Sulfobacillus thermotolerans</name>
    <dbReference type="NCBI Taxonomy" id="338644"/>
    <lineage>
        <taxon>Bacteria</taxon>
        <taxon>Bacillati</taxon>
        <taxon>Bacillota</taxon>
        <taxon>Clostridia</taxon>
        <taxon>Eubacteriales</taxon>
        <taxon>Clostridiales Family XVII. Incertae Sedis</taxon>
        <taxon>Sulfobacillus</taxon>
    </lineage>
</organism>
<protein>
    <recommendedName>
        <fullName evidence="3">DUF1641 domain-containing protein</fullName>
    </recommendedName>
</protein>
<evidence type="ECO:0000313" key="1">
    <source>
        <dbReference type="EMBL" id="AUW94839.1"/>
    </source>
</evidence>
<name>A0ABN5H4L0_9FIRM</name>
<dbReference type="InterPro" id="IPR012440">
    <property type="entry name" value="DUF1641"/>
</dbReference>
<evidence type="ECO:0000313" key="2">
    <source>
        <dbReference type="Proteomes" id="UP000325292"/>
    </source>
</evidence>
<proteinExistence type="predicted"/>
<dbReference type="PANTHER" id="PTHR38433:SF1">
    <property type="entry name" value="DUF1641 DOMAIN-CONTAINING PROTEIN"/>
    <property type="match status" value="1"/>
</dbReference>
<dbReference type="EMBL" id="CP019454">
    <property type="protein sequence ID" value="AUW94839.1"/>
    <property type="molecule type" value="Genomic_DNA"/>
</dbReference>
<dbReference type="Proteomes" id="UP000325292">
    <property type="component" value="Chromosome"/>
</dbReference>
<keyword evidence="2" id="KW-1185">Reference proteome</keyword>
<dbReference type="PANTHER" id="PTHR38433">
    <property type="match status" value="1"/>
</dbReference>
<evidence type="ECO:0008006" key="3">
    <source>
        <dbReference type="Google" id="ProtNLM"/>
    </source>
</evidence>
<reference evidence="1 2" key="1">
    <citation type="journal article" date="2019" name="Sci. Rep.">
        <title>Sulfobacillus thermotolerans: new insights into resistance and metabolic capacities of acidophilic chemolithotrophs.</title>
        <authorList>
            <person name="Panyushkina A.E."/>
            <person name="Babenko V.V."/>
            <person name="Nikitina A.S."/>
            <person name="Selezneva O.V."/>
            <person name="Tsaplina I.A."/>
            <person name="Letarova M.A."/>
            <person name="Kostryukova E.S."/>
            <person name="Letarov A.V."/>
        </authorList>
    </citation>
    <scope>NUCLEOTIDE SEQUENCE [LARGE SCALE GENOMIC DNA]</scope>
    <source>
        <strain evidence="1 2">Kr1</strain>
    </source>
</reference>